<feature type="transmembrane region" description="Helical" evidence="12">
    <location>
        <begin position="156"/>
        <end position="180"/>
    </location>
</feature>
<comment type="caution">
    <text evidence="13">The sequence shown here is derived from an EMBL/GenBank/DDBJ whole genome shotgun (WGS) entry which is preliminary data.</text>
</comment>
<evidence type="ECO:0000256" key="11">
    <source>
        <dbReference type="ARBA" id="ARBA00023136"/>
    </source>
</evidence>
<evidence type="ECO:0000256" key="3">
    <source>
        <dbReference type="ARBA" id="ARBA00022448"/>
    </source>
</evidence>
<evidence type="ECO:0000256" key="8">
    <source>
        <dbReference type="ARBA" id="ARBA00022982"/>
    </source>
</evidence>
<sequence>MMELLPTIWFILIGVLWLGYLFLEGFDLGVGMLSAFYTKDERERRVLINTIGPVWDGNEVWLLTAGGATFAAFPFWYASLFSALYLPLTLALLALIFRAVAMEYRGKGHTQRWRSFWSWALGLGSGLAAFCVGAMLALTTTGLPLNANGDNIGGPFAWLTVPAVIGGLGVVGFTWLHGLLFVSLKTDGPVRQRARRTAARWAPVLLLPLVVWVVWVQVLHGSWWGWGIIALAAVSMVVMWMLVMRDAEKPAFFAQAGFLVLGVLAVFANMYPLVLPSTIDPEFSLTVANASSSGYTLGVMLVVACIFVPIVLAYQIWSYTVFAKRLKVEHIPTAHEVPVAIRGYQGSAL</sequence>
<dbReference type="Pfam" id="PF02322">
    <property type="entry name" value="Cyt_bd_oxida_II"/>
    <property type="match status" value="1"/>
</dbReference>
<feature type="transmembrane region" description="Helical" evidence="12">
    <location>
        <begin position="6"/>
        <end position="38"/>
    </location>
</feature>
<dbReference type="NCBIfam" id="TIGR00203">
    <property type="entry name" value="cydB"/>
    <property type="match status" value="1"/>
</dbReference>
<evidence type="ECO:0000313" key="14">
    <source>
        <dbReference type="Proteomes" id="UP001500755"/>
    </source>
</evidence>
<dbReference type="PANTHER" id="PTHR43141">
    <property type="entry name" value="CYTOCHROME BD2 SUBUNIT II"/>
    <property type="match status" value="1"/>
</dbReference>
<keyword evidence="7" id="KW-0479">Metal-binding</keyword>
<dbReference type="Proteomes" id="UP001500755">
    <property type="component" value="Unassembled WGS sequence"/>
</dbReference>
<evidence type="ECO:0000256" key="2">
    <source>
        <dbReference type="ARBA" id="ARBA00007543"/>
    </source>
</evidence>
<comment type="similarity">
    <text evidence="2">Belongs to the cytochrome ubiquinol oxidase subunit 2 family.</text>
</comment>
<feature type="transmembrane region" description="Helical" evidence="12">
    <location>
        <begin position="116"/>
        <end position="136"/>
    </location>
</feature>
<evidence type="ECO:0000256" key="5">
    <source>
        <dbReference type="ARBA" id="ARBA00022617"/>
    </source>
</evidence>
<evidence type="ECO:0000256" key="6">
    <source>
        <dbReference type="ARBA" id="ARBA00022692"/>
    </source>
</evidence>
<keyword evidence="10" id="KW-0408">Iron</keyword>
<keyword evidence="9 12" id="KW-1133">Transmembrane helix</keyword>
<dbReference type="EMBL" id="BAAANO010000013">
    <property type="protein sequence ID" value="GAA2005946.1"/>
    <property type="molecule type" value="Genomic_DNA"/>
</dbReference>
<feature type="transmembrane region" description="Helical" evidence="12">
    <location>
        <begin position="251"/>
        <end position="274"/>
    </location>
</feature>
<evidence type="ECO:0000256" key="10">
    <source>
        <dbReference type="ARBA" id="ARBA00023004"/>
    </source>
</evidence>
<feature type="transmembrane region" description="Helical" evidence="12">
    <location>
        <begin position="84"/>
        <end position="104"/>
    </location>
</feature>
<keyword evidence="6 12" id="KW-0812">Transmembrane</keyword>
<keyword evidence="14" id="KW-1185">Reference proteome</keyword>
<evidence type="ECO:0000256" key="1">
    <source>
        <dbReference type="ARBA" id="ARBA00004651"/>
    </source>
</evidence>
<keyword evidence="5" id="KW-0349">Heme</keyword>
<protein>
    <submittedName>
        <fullName evidence="13">Cytochrome d ubiquinol oxidase subunit II</fullName>
    </submittedName>
</protein>
<name>A0ABP5EUI4_9MICO</name>
<keyword evidence="3" id="KW-0813">Transport</keyword>
<evidence type="ECO:0000256" key="9">
    <source>
        <dbReference type="ARBA" id="ARBA00022989"/>
    </source>
</evidence>
<accession>A0ABP5EUI4</accession>
<evidence type="ECO:0000256" key="12">
    <source>
        <dbReference type="SAM" id="Phobius"/>
    </source>
</evidence>
<gene>
    <name evidence="13" type="primary">cydB</name>
    <name evidence="13" type="ORF">GCM10009755_14770</name>
</gene>
<feature type="transmembrane region" description="Helical" evidence="12">
    <location>
        <begin position="224"/>
        <end position="244"/>
    </location>
</feature>
<keyword evidence="4" id="KW-1003">Cell membrane</keyword>
<comment type="subcellular location">
    <subcellularLocation>
        <location evidence="1">Cell membrane</location>
        <topology evidence="1">Multi-pass membrane protein</topology>
    </subcellularLocation>
</comment>
<evidence type="ECO:0000256" key="7">
    <source>
        <dbReference type="ARBA" id="ARBA00022723"/>
    </source>
</evidence>
<feature type="transmembrane region" description="Helical" evidence="12">
    <location>
        <begin position="201"/>
        <end position="218"/>
    </location>
</feature>
<dbReference type="PANTHER" id="PTHR43141:SF5">
    <property type="entry name" value="CYTOCHROME BD-I UBIQUINOL OXIDASE SUBUNIT 2"/>
    <property type="match status" value="1"/>
</dbReference>
<feature type="transmembrane region" description="Helical" evidence="12">
    <location>
        <begin position="294"/>
        <end position="317"/>
    </location>
</feature>
<evidence type="ECO:0000256" key="4">
    <source>
        <dbReference type="ARBA" id="ARBA00022475"/>
    </source>
</evidence>
<proteinExistence type="inferred from homology"/>
<evidence type="ECO:0000313" key="13">
    <source>
        <dbReference type="EMBL" id="GAA2005946.1"/>
    </source>
</evidence>
<dbReference type="InterPro" id="IPR003317">
    <property type="entry name" value="Cyt-d_oxidase_su2"/>
</dbReference>
<keyword evidence="11 12" id="KW-0472">Membrane</keyword>
<reference evidence="14" key="1">
    <citation type="journal article" date="2019" name="Int. J. Syst. Evol. Microbiol.">
        <title>The Global Catalogue of Microorganisms (GCM) 10K type strain sequencing project: providing services to taxonomists for standard genome sequencing and annotation.</title>
        <authorList>
            <consortium name="The Broad Institute Genomics Platform"/>
            <consortium name="The Broad Institute Genome Sequencing Center for Infectious Disease"/>
            <person name="Wu L."/>
            <person name="Ma J."/>
        </authorList>
    </citation>
    <scope>NUCLEOTIDE SEQUENCE [LARGE SCALE GENOMIC DNA]</scope>
    <source>
        <strain evidence="14">JCM 14546</strain>
    </source>
</reference>
<keyword evidence="8" id="KW-0249">Electron transport</keyword>
<dbReference type="PIRSF" id="PIRSF000267">
    <property type="entry name" value="Cyt_oxidse_sub2"/>
    <property type="match status" value="1"/>
</dbReference>
<organism evidence="13 14">
    <name type="scientific">Brevibacterium samyangense</name>
    <dbReference type="NCBI Taxonomy" id="366888"/>
    <lineage>
        <taxon>Bacteria</taxon>
        <taxon>Bacillati</taxon>
        <taxon>Actinomycetota</taxon>
        <taxon>Actinomycetes</taxon>
        <taxon>Micrococcales</taxon>
        <taxon>Brevibacteriaceae</taxon>
        <taxon>Brevibacterium</taxon>
    </lineage>
</organism>